<keyword evidence="8" id="KW-1133">Transmembrane helix</keyword>
<protein>
    <submittedName>
        <fullName evidence="9">Uncharacterized protein</fullName>
    </submittedName>
</protein>
<dbReference type="PANTHER" id="PTHR33541:SF28">
    <property type="entry name" value="PROTEIN BIG GRAIN 1-LIKE A"/>
    <property type="match status" value="1"/>
</dbReference>
<evidence type="ECO:0000313" key="9">
    <source>
        <dbReference type="EMBL" id="KZV53452.1"/>
    </source>
</evidence>
<dbReference type="EMBL" id="KQ990357">
    <property type="protein sequence ID" value="KZV53452.1"/>
    <property type="molecule type" value="Genomic_DNA"/>
</dbReference>
<keyword evidence="4" id="KW-0813">Transport</keyword>
<feature type="transmembrane region" description="Helical" evidence="8">
    <location>
        <begin position="12"/>
        <end position="32"/>
    </location>
</feature>
<dbReference type="Proteomes" id="UP000250235">
    <property type="component" value="Unassembled WGS sequence"/>
</dbReference>
<keyword evidence="5" id="KW-1003">Cell membrane</keyword>
<dbReference type="GO" id="GO:0005886">
    <property type="term" value="C:plasma membrane"/>
    <property type="evidence" value="ECO:0007669"/>
    <property type="project" value="UniProtKB-SubCell"/>
</dbReference>
<evidence type="ECO:0000256" key="4">
    <source>
        <dbReference type="ARBA" id="ARBA00022448"/>
    </source>
</evidence>
<evidence type="ECO:0000313" key="10">
    <source>
        <dbReference type="Proteomes" id="UP000250235"/>
    </source>
</evidence>
<proteinExistence type="inferred from homology"/>
<dbReference type="InterPro" id="IPR039621">
    <property type="entry name" value="BG1-like"/>
</dbReference>
<keyword evidence="8" id="KW-0812">Transmembrane</keyword>
<comment type="similarity">
    <text evidence="3">Belongs to the BIG GRAIN 1 (BG1) plant protein family.</text>
</comment>
<organism evidence="9 10">
    <name type="scientific">Dorcoceras hygrometricum</name>
    <dbReference type="NCBI Taxonomy" id="472368"/>
    <lineage>
        <taxon>Eukaryota</taxon>
        <taxon>Viridiplantae</taxon>
        <taxon>Streptophyta</taxon>
        <taxon>Embryophyta</taxon>
        <taxon>Tracheophyta</taxon>
        <taxon>Spermatophyta</taxon>
        <taxon>Magnoliopsida</taxon>
        <taxon>eudicotyledons</taxon>
        <taxon>Gunneridae</taxon>
        <taxon>Pentapetalae</taxon>
        <taxon>asterids</taxon>
        <taxon>lamiids</taxon>
        <taxon>Lamiales</taxon>
        <taxon>Gesneriaceae</taxon>
        <taxon>Didymocarpoideae</taxon>
        <taxon>Trichosporeae</taxon>
        <taxon>Loxocarpinae</taxon>
        <taxon>Dorcoceras</taxon>
    </lineage>
</organism>
<evidence type="ECO:0000256" key="3">
    <source>
        <dbReference type="ARBA" id="ARBA00010067"/>
    </source>
</evidence>
<name>A0A2Z7D1W9_9LAMI</name>
<keyword evidence="10" id="KW-1185">Reference proteome</keyword>
<accession>A0A2Z7D1W9</accession>
<dbReference type="GO" id="GO:0009734">
    <property type="term" value="P:auxin-activated signaling pathway"/>
    <property type="evidence" value="ECO:0007669"/>
    <property type="project" value="UniProtKB-KW"/>
</dbReference>
<evidence type="ECO:0000256" key="8">
    <source>
        <dbReference type="SAM" id="Phobius"/>
    </source>
</evidence>
<evidence type="ECO:0000256" key="5">
    <source>
        <dbReference type="ARBA" id="ARBA00022475"/>
    </source>
</evidence>
<dbReference type="OrthoDB" id="680041at2759"/>
<dbReference type="AlphaFoldDB" id="A0A2Z7D1W9"/>
<dbReference type="PANTHER" id="PTHR33541">
    <property type="entry name" value="PROTEIN BIG GRAIN 1-LIKE A-RELATED"/>
    <property type="match status" value="1"/>
</dbReference>
<keyword evidence="7" id="KW-0927">Auxin signaling pathway</keyword>
<reference evidence="9 10" key="1">
    <citation type="journal article" date="2015" name="Proc. Natl. Acad. Sci. U.S.A.">
        <title>The resurrection genome of Boea hygrometrica: A blueprint for survival of dehydration.</title>
        <authorList>
            <person name="Xiao L."/>
            <person name="Yang G."/>
            <person name="Zhang L."/>
            <person name="Yang X."/>
            <person name="Zhao S."/>
            <person name="Ji Z."/>
            <person name="Zhou Q."/>
            <person name="Hu M."/>
            <person name="Wang Y."/>
            <person name="Chen M."/>
            <person name="Xu Y."/>
            <person name="Jin H."/>
            <person name="Xiao X."/>
            <person name="Hu G."/>
            <person name="Bao F."/>
            <person name="Hu Y."/>
            <person name="Wan P."/>
            <person name="Li L."/>
            <person name="Deng X."/>
            <person name="Kuang T."/>
            <person name="Xiang C."/>
            <person name="Zhu J.K."/>
            <person name="Oliver M.J."/>
            <person name="He Y."/>
        </authorList>
    </citation>
    <scope>NUCLEOTIDE SEQUENCE [LARGE SCALE GENOMIC DNA]</scope>
    <source>
        <strain evidence="10">cv. XS01</strain>
    </source>
</reference>
<comment type="function">
    <text evidence="1">Involved in auxin transport. Regulator of the auxin signaling pathway.</text>
</comment>
<comment type="subcellular location">
    <subcellularLocation>
        <location evidence="2">Cell membrane</location>
    </subcellularLocation>
</comment>
<evidence type="ECO:0000256" key="6">
    <source>
        <dbReference type="ARBA" id="ARBA00023136"/>
    </source>
</evidence>
<keyword evidence="6 8" id="KW-0472">Membrane</keyword>
<sequence length="236" mass="25360">MVNYKLDALVTAGPGVAGVIAIGGYYFFLVCLSSSWDSSLGVGGGAGIYASLDSDGFYVKKLKPIRVWDSGCAKNEKLIDRHEKPVKTSRALKMYAGLKKVKQPISPGAARLAGFLNLLFSSSNGKHSKKDTKISNPNSNSPILKSADSSTCSSASYFSRSCLSKTPACRGKSTDGEKRSVRFSPVSVILNQNSQPCGNKFSARAIKNKNQKLEEVKNSVTSAANIDEQMLLHARR</sequence>
<evidence type="ECO:0000256" key="2">
    <source>
        <dbReference type="ARBA" id="ARBA00004236"/>
    </source>
</evidence>
<evidence type="ECO:0000256" key="7">
    <source>
        <dbReference type="ARBA" id="ARBA00023294"/>
    </source>
</evidence>
<gene>
    <name evidence="9" type="ORF">F511_14818</name>
</gene>
<evidence type="ECO:0000256" key="1">
    <source>
        <dbReference type="ARBA" id="ARBA00002281"/>
    </source>
</evidence>